<dbReference type="SMART" id="SM00089">
    <property type="entry name" value="PKD"/>
    <property type="match status" value="1"/>
</dbReference>
<dbReference type="InterPro" id="IPR036573">
    <property type="entry name" value="CBM_sf_5/12"/>
</dbReference>
<gene>
    <name evidence="9" type="ORF">C442_21021</name>
</gene>
<evidence type="ECO:0000256" key="5">
    <source>
        <dbReference type="ARBA" id="ARBA00023295"/>
    </source>
</evidence>
<evidence type="ECO:0000259" key="8">
    <source>
        <dbReference type="PROSITE" id="PS51910"/>
    </source>
</evidence>
<dbReference type="SUPFAM" id="SSF49299">
    <property type="entry name" value="PKD domain"/>
    <property type="match status" value="1"/>
</dbReference>
<dbReference type="PANTHER" id="PTHR11177">
    <property type="entry name" value="CHITINASE"/>
    <property type="match status" value="1"/>
</dbReference>
<dbReference type="InterPro" id="IPR011583">
    <property type="entry name" value="Chitinase_II/V-like_cat"/>
</dbReference>
<dbReference type="InterPro" id="IPR001579">
    <property type="entry name" value="Glyco_hydro_18_chit_AS"/>
</dbReference>
<dbReference type="PATRIC" id="fig|1227452.3.peg.4141"/>
<evidence type="ECO:0000256" key="6">
    <source>
        <dbReference type="SAM" id="MobiDB-lite"/>
    </source>
</evidence>
<dbReference type="GO" id="GO:0005576">
    <property type="term" value="C:extracellular region"/>
    <property type="evidence" value="ECO:0007669"/>
    <property type="project" value="InterPro"/>
</dbReference>
<evidence type="ECO:0000256" key="2">
    <source>
        <dbReference type="ARBA" id="ARBA00022801"/>
    </source>
</evidence>
<protein>
    <submittedName>
        <fullName evidence="9">Glycoside hydrolase family protein</fullName>
    </submittedName>
</protein>
<dbReference type="PROSITE" id="PS01095">
    <property type="entry name" value="GH18_1"/>
    <property type="match status" value="1"/>
</dbReference>
<dbReference type="GO" id="GO:0005975">
    <property type="term" value="P:carbohydrate metabolic process"/>
    <property type="evidence" value="ECO:0007669"/>
    <property type="project" value="InterPro"/>
</dbReference>
<dbReference type="Pfam" id="PF18911">
    <property type="entry name" value="PKD_4"/>
    <property type="match status" value="1"/>
</dbReference>
<keyword evidence="2 9" id="KW-0378">Hydrolase</keyword>
<dbReference type="InterPro" id="IPR035986">
    <property type="entry name" value="PKD_dom_sf"/>
</dbReference>
<dbReference type="Gene3D" id="2.60.40.10">
    <property type="entry name" value="Immunoglobulins"/>
    <property type="match status" value="1"/>
</dbReference>
<dbReference type="InterPro" id="IPR029070">
    <property type="entry name" value="Chitinase_insertion_sf"/>
</dbReference>
<keyword evidence="5" id="KW-0326">Glycosidase</keyword>
<reference evidence="9 10" key="1">
    <citation type="journal article" date="2014" name="PLoS Genet.">
        <title>Phylogenetically driven sequencing of extremely halophilic archaea reveals strategies for static and dynamic osmo-response.</title>
        <authorList>
            <person name="Becker E.A."/>
            <person name="Seitzer P.M."/>
            <person name="Tritt A."/>
            <person name="Larsen D."/>
            <person name="Krusor M."/>
            <person name="Yao A.I."/>
            <person name="Wu D."/>
            <person name="Madern D."/>
            <person name="Eisen J.A."/>
            <person name="Darling A.E."/>
            <person name="Facciotti M.T."/>
        </authorList>
    </citation>
    <scope>NUCLEOTIDE SEQUENCE [LARGE SCALE GENOMIC DNA]</scope>
    <source>
        <strain evidence="9 10">JCM 13557</strain>
    </source>
</reference>
<organism evidence="9 10">
    <name type="scientific">Haloarcula amylolytica JCM 13557</name>
    <dbReference type="NCBI Taxonomy" id="1227452"/>
    <lineage>
        <taxon>Archaea</taxon>
        <taxon>Methanobacteriati</taxon>
        <taxon>Methanobacteriota</taxon>
        <taxon>Stenosarchaea group</taxon>
        <taxon>Halobacteria</taxon>
        <taxon>Halobacteriales</taxon>
        <taxon>Haloarculaceae</taxon>
        <taxon>Haloarcula</taxon>
    </lineage>
</organism>
<dbReference type="Gene3D" id="3.20.20.80">
    <property type="entry name" value="Glycosidases"/>
    <property type="match status" value="1"/>
</dbReference>
<keyword evidence="3" id="KW-0624">Polysaccharide degradation</keyword>
<evidence type="ECO:0000313" key="10">
    <source>
        <dbReference type="Proteomes" id="UP000011623"/>
    </source>
</evidence>
<dbReference type="EMBL" id="AOLW01000074">
    <property type="protein sequence ID" value="EMA13313.1"/>
    <property type="molecule type" value="Genomic_DNA"/>
</dbReference>
<feature type="domain" description="PKD" evidence="7">
    <location>
        <begin position="101"/>
        <end position="182"/>
    </location>
</feature>
<proteinExistence type="inferred from homology"/>
<dbReference type="RefSeq" id="WP_008313936.1">
    <property type="nucleotide sequence ID" value="NZ_AOLW01000074.1"/>
</dbReference>
<dbReference type="SMART" id="SM00495">
    <property type="entry name" value="ChtBD3"/>
    <property type="match status" value="1"/>
</dbReference>
<dbReference type="InterPro" id="IPR001223">
    <property type="entry name" value="Glyco_hydro18_cat"/>
</dbReference>
<feature type="domain" description="GH18" evidence="8">
    <location>
        <begin position="193"/>
        <end position="582"/>
    </location>
</feature>
<dbReference type="SUPFAM" id="SSF51055">
    <property type="entry name" value="Carbohydrate binding domain"/>
    <property type="match status" value="1"/>
</dbReference>
<evidence type="ECO:0000256" key="4">
    <source>
        <dbReference type="ARBA" id="ARBA00023277"/>
    </source>
</evidence>
<dbReference type="Gene3D" id="3.10.50.10">
    <property type="match status" value="1"/>
</dbReference>
<dbReference type="PROSITE" id="PS51910">
    <property type="entry name" value="GH18_2"/>
    <property type="match status" value="1"/>
</dbReference>
<evidence type="ECO:0000313" key="9">
    <source>
        <dbReference type="EMBL" id="EMA13313.1"/>
    </source>
</evidence>
<keyword evidence="4" id="KW-0119">Carbohydrate metabolism</keyword>
<dbReference type="PROSITE" id="PS50093">
    <property type="entry name" value="PKD"/>
    <property type="match status" value="1"/>
</dbReference>
<comment type="caution">
    <text evidence="9">The sequence shown here is derived from an EMBL/GenBank/DDBJ whole genome shotgun (WGS) entry which is preliminary data.</text>
</comment>
<feature type="region of interest" description="Disordered" evidence="6">
    <location>
        <begin position="60"/>
        <end position="188"/>
    </location>
</feature>
<sequence>MKHRRRAILKQLGALSAVSFSTAGTAMAVDCSGVDDWESGTSYQAGEKVVHGGSLWEADQWNWDHEPGSDDSYQPWSELGSCNSGDDGGDGGDGGDGNDSPTADVNVSPNSPEPGETVEFDASGSTDPDGVIESYEWDFGDDSTGSGETTSHSYESEGEYTVTLTVTDDSGASGTDSTTLSVSSAPEPPGDEFKVIGYYPGWKAESPYDYYPEDIPWGKVTDVQYAFLGVDAENSVPTIMSDKDRENLERLRELKSGPAADTRVKISVGGWADSEGFSKIASNESNRQNFADRCIEIIREYDLDGIDIDWEHPGSQQGKCGCGSNEDYETHVDLLHALRDALDTAGQEDDQHYSLSVANGGSDWNAGGLRHGEIGEICDYTMIMAYDFTGSWMDVAGQNAPLYGDAHPMENTQYGEQYHDQYYVEYAVDQLYAGTHDETGYWPGQWEYPPADPAENNELVLGLPFYGRGFNGTELYSSYSGLPEGTWHDALEDGADPTGAFDFGDLQANYEGQDGWTKEYHEPGTTPYLVNESEETIISYDDPQSIEEKVQFAKKRGMQGVMVWELSQDYNETLLDTINQTS</sequence>
<dbReference type="SMART" id="SM00636">
    <property type="entry name" value="Glyco_18"/>
    <property type="match status" value="1"/>
</dbReference>
<keyword evidence="10" id="KW-1185">Reference proteome</keyword>
<evidence type="ECO:0000259" key="7">
    <source>
        <dbReference type="PROSITE" id="PS50093"/>
    </source>
</evidence>
<feature type="compositionally biased region" description="Polar residues" evidence="6">
    <location>
        <begin position="162"/>
        <end position="184"/>
    </location>
</feature>
<dbReference type="Gene3D" id="2.10.10.20">
    <property type="entry name" value="Carbohydrate-binding module superfamily 5/12"/>
    <property type="match status" value="1"/>
</dbReference>
<feature type="compositionally biased region" description="Polar residues" evidence="6">
    <location>
        <begin position="71"/>
        <end position="84"/>
    </location>
</feature>
<name>M0JXX4_9EURY</name>
<dbReference type="GO" id="GO:0008061">
    <property type="term" value="F:chitin binding"/>
    <property type="evidence" value="ECO:0007669"/>
    <property type="project" value="InterPro"/>
</dbReference>
<dbReference type="InterPro" id="IPR013783">
    <property type="entry name" value="Ig-like_fold"/>
</dbReference>
<dbReference type="Pfam" id="PF00704">
    <property type="entry name" value="Glyco_hydro_18"/>
    <property type="match status" value="1"/>
</dbReference>
<feature type="compositionally biased region" description="Polar residues" evidence="6">
    <location>
        <begin position="143"/>
        <end position="153"/>
    </location>
</feature>
<evidence type="ECO:0000256" key="1">
    <source>
        <dbReference type="ARBA" id="ARBA00009121"/>
    </source>
</evidence>
<dbReference type="GO" id="GO:0004553">
    <property type="term" value="F:hydrolase activity, hydrolyzing O-glycosyl compounds"/>
    <property type="evidence" value="ECO:0007669"/>
    <property type="project" value="InterPro"/>
</dbReference>
<dbReference type="InterPro" id="IPR003610">
    <property type="entry name" value="CBM5/12"/>
</dbReference>
<dbReference type="SUPFAM" id="SSF54556">
    <property type="entry name" value="Chitinase insertion domain"/>
    <property type="match status" value="1"/>
</dbReference>
<dbReference type="InterPro" id="IPR000601">
    <property type="entry name" value="PKD_dom"/>
</dbReference>
<dbReference type="InterPro" id="IPR050314">
    <property type="entry name" value="Glycosyl_Hydrlase_18"/>
</dbReference>
<dbReference type="GO" id="GO:0030246">
    <property type="term" value="F:carbohydrate binding"/>
    <property type="evidence" value="ECO:0007669"/>
    <property type="project" value="InterPro"/>
</dbReference>
<dbReference type="InterPro" id="IPR017853">
    <property type="entry name" value="GH"/>
</dbReference>
<comment type="similarity">
    <text evidence="1">Belongs to the glycosyl hydrolase 18 family. Chitinase class II subfamily.</text>
</comment>
<feature type="compositionally biased region" description="Polar residues" evidence="6">
    <location>
        <begin position="99"/>
        <end position="110"/>
    </location>
</feature>
<evidence type="ECO:0000256" key="3">
    <source>
        <dbReference type="ARBA" id="ARBA00023024"/>
    </source>
</evidence>
<dbReference type="GO" id="GO:0006032">
    <property type="term" value="P:chitin catabolic process"/>
    <property type="evidence" value="ECO:0007669"/>
    <property type="project" value="UniProtKB-KW"/>
</dbReference>
<dbReference type="PANTHER" id="PTHR11177:SF317">
    <property type="entry name" value="CHITINASE 12-RELATED"/>
    <property type="match status" value="1"/>
</dbReference>
<dbReference type="InterPro" id="IPR022409">
    <property type="entry name" value="PKD/Chitinase_dom"/>
</dbReference>
<dbReference type="CDD" id="cd00146">
    <property type="entry name" value="PKD"/>
    <property type="match status" value="1"/>
</dbReference>
<dbReference type="AlphaFoldDB" id="M0JXX4"/>
<dbReference type="Proteomes" id="UP000011623">
    <property type="component" value="Unassembled WGS sequence"/>
</dbReference>
<keyword evidence="3" id="KW-0146">Chitin degradation</keyword>
<dbReference type="SUPFAM" id="SSF51445">
    <property type="entry name" value="(Trans)glycosidases"/>
    <property type="match status" value="1"/>
</dbReference>
<accession>M0JXX4</accession>